<sequence>MSNPFEIPLIPGLFIYKDRSGQPQGLLFQFNPETLKRTRTVSLQDSSTNQGKGTTTGRGNAGRKYSMKVGRWKIDLDIRLDASRAFPLQLGLMLAQRAAGLGSLSLGPVSGVSAAIRQLEALVEPTELQLPQGTLSTRGFEENAETPEVDFYWGDRVWKGFVTSLTFTESLFSATLSPLVVEAAISMEIIEPMSSVVAGAVGGMLTP</sequence>
<dbReference type="Pfam" id="PF19266">
    <property type="entry name" value="CIS_tube"/>
    <property type="match status" value="1"/>
</dbReference>
<evidence type="ECO:0000256" key="1">
    <source>
        <dbReference type="SAM" id="MobiDB-lite"/>
    </source>
</evidence>
<proteinExistence type="predicted"/>
<keyword evidence="4" id="KW-1185">Reference proteome</keyword>
<accession>A0ABY7H6D5</accession>
<gene>
    <name evidence="3" type="ORF">O0S08_01605</name>
</gene>
<dbReference type="RefSeq" id="WP_269037165.1">
    <property type="nucleotide sequence ID" value="NZ_CP114040.1"/>
</dbReference>
<evidence type="ECO:0000313" key="4">
    <source>
        <dbReference type="Proteomes" id="UP001164459"/>
    </source>
</evidence>
<dbReference type="InterPro" id="IPR045361">
    <property type="entry name" value="CIS_tube_prot_N"/>
</dbReference>
<dbReference type="Proteomes" id="UP001164459">
    <property type="component" value="Chromosome"/>
</dbReference>
<protein>
    <recommendedName>
        <fullName evidence="2">Contractile injection system tube protein N-terminal domain-containing protein</fullName>
    </recommendedName>
</protein>
<dbReference type="EMBL" id="CP114040">
    <property type="protein sequence ID" value="WAS94830.1"/>
    <property type="molecule type" value="Genomic_DNA"/>
</dbReference>
<evidence type="ECO:0000259" key="2">
    <source>
        <dbReference type="Pfam" id="PF19266"/>
    </source>
</evidence>
<feature type="domain" description="Contractile injection system tube protein N-terminal" evidence="2">
    <location>
        <begin position="21"/>
        <end position="187"/>
    </location>
</feature>
<evidence type="ECO:0000313" key="3">
    <source>
        <dbReference type="EMBL" id="WAS94830.1"/>
    </source>
</evidence>
<reference evidence="3" key="1">
    <citation type="submission" date="2022-11" db="EMBL/GenBank/DDBJ databases">
        <title>Minimal conservation of predation-associated metabolite biosynthetic gene clusters underscores biosynthetic potential of Myxococcota including descriptions for ten novel species: Archangium lansinium sp. nov., Myxococcus landrumus sp. nov., Nannocystis bai.</title>
        <authorList>
            <person name="Ahearne A."/>
            <person name="Stevens C."/>
            <person name="Dowd S."/>
        </authorList>
    </citation>
    <scope>NUCLEOTIDE SEQUENCE</scope>
    <source>
        <strain evidence="3">Fl3</strain>
    </source>
</reference>
<feature type="compositionally biased region" description="Polar residues" evidence="1">
    <location>
        <begin position="40"/>
        <end position="53"/>
    </location>
</feature>
<name>A0ABY7H6D5_9BACT</name>
<feature type="region of interest" description="Disordered" evidence="1">
    <location>
        <begin position="40"/>
        <end position="62"/>
    </location>
</feature>
<organism evidence="3 4">
    <name type="scientific">Nannocystis punicea</name>
    <dbReference type="NCBI Taxonomy" id="2995304"/>
    <lineage>
        <taxon>Bacteria</taxon>
        <taxon>Pseudomonadati</taxon>
        <taxon>Myxococcota</taxon>
        <taxon>Polyangia</taxon>
        <taxon>Nannocystales</taxon>
        <taxon>Nannocystaceae</taxon>
        <taxon>Nannocystis</taxon>
    </lineage>
</organism>